<dbReference type="RefSeq" id="WP_149327781.1">
    <property type="nucleotide sequence ID" value="NZ_VTPY01000003.1"/>
</dbReference>
<dbReference type="Proteomes" id="UP000486760">
    <property type="component" value="Unassembled WGS sequence"/>
</dbReference>
<name>A0A7V7G0V5_9GAMM</name>
<comment type="caution">
    <text evidence="2">The sequence shown here is derived from an EMBL/GenBank/DDBJ whole genome shotgun (WGS) entry which is preliminary data.</text>
</comment>
<feature type="signal peptide" evidence="1">
    <location>
        <begin position="1"/>
        <end position="20"/>
    </location>
</feature>
<keyword evidence="3" id="KW-1185">Reference proteome</keyword>
<reference evidence="2 3" key="1">
    <citation type="submission" date="2019-08" db="EMBL/GenBank/DDBJ databases">
        <title>Bioinformatics analysis of the strain L3 and L5.</title>
        <authorList>
            <person name="Li X."/>
        </authorList>
    </citation>
    <scope>NUCLEOTIDE SEQUENCE [LARGE SCALE GENOMIC DNA]</scope>
    <source>
        <strain evidence="2 3">L5</strain>
    </source>
</reference>
<dbReference type="AlphaFoldDB" id="A0A7V7G0V5"/>
<organism evidence="2 3">
    <name type="scientific">Billgrantia pellis</name>
    <dbReference type="NCBI Taxonomy" id="2606936"/>
    <lineage>
        <taxon>Bacteria</taxon>
        <taxon>Pseudomonadati</taxon>
        <taxon>Pseudomonadota</taxon>
        <taxon>Gammaproteobacteria</taxon>
        <taxon>Oceanospirillales</taxon>
        <taxon>Halomonadaceae</taxon>
        <taxon>Billgrantia</taxon>
    </lineage>
</organism>
<keyword evidence="1" id="KW-0732">Signal</keyword>
<dbReference type="EMBL" id="VTPY01000003">
    <property type="protein sequence ID" value="KAA0012827.1"/>
    <property type="molecule type" value="Genomic_DNA"/>
</dbReference>
<proteinExistence type="predicted"/>
<evidence type="ECO:0000313" key="3">
    <source>
        <dbReference type="Proteomes" id="UP000486760"/>
    </source>
</evidence>
<feature type="chain" id="PRO_5031304130" evidence="1">
    <location>
        <begin position="21"/>
        <end position="83"/>
    </location>
</feature>
<accession>A0A7V7G0V5</accession>
<protein>
    <submittedName>
        <fullName evidence="2">Uncharacterized protein</fullName>
    </submittedName>
</protein>
<evidence type="ECO:0000256" key="1">
    <source>
        <dbReference type="SAM" id="SignalP"/>
    </source>
</evidence>
<evidence type="ECO:0000313" key="2">
    <source>
        <dbReference type="EMBL" id="KAA0012827.1"/>
    </source>
</evidence>
<sequence length="83" mass="9369">MIKKLLATLVLMAFIAPAWAHMCPSLMSDIDEALEDEEKVSQLSEDELSRVRDLREEGEQYHNDGDHDQSVEALNEAKEILGV</sequence>
<gene>
    <name evidence="2" type="ORF">F0A17_07775</name>
</gene>